<proteinExistence type="predicted"/>
<name>A0A6A4T954_SCOMX</name>
<accession>A0A6A4T954</accession>
<evidence type="ECO:0000313" key="1">
    <source>
        <dbReference type="EMBL" id="KAF0044096.1"/>
    </source>
</evidence>
<dbReference type="Proteomes" id="UP000438429">
    <property type="component" value="Unassembled WGS sequence"/>
</dbReference>
<gene>
    <name evidence="1" type="ORF">F2P81_003254</name>
</gene>
<dbReference type="AlphaFoldDB" id="A0A6A4T954"/>
<sequence>MDEPHERITVSYAAGLIINTIHSPFNSHIDVVEPESFGKMDWHLRSGHDPCMLKPIPDSCCTFSRVMGFIRAEKQHWHADRKKCTDSDKSGDIKCEDAPRKLSKPEVVLKRWTAAASPVQRGRPELTPQDPV</sequence>
<reference evidence="1 2" key="1">
    <citation type="submission" date="2019-06" db="EMBL/GenBank/DDBJ databases">
        <title>Draft genomes of female and male turbot (Scophthalmus maximus).</title>
        <authorList>
            <person name="Xu H."/>
            <person name="Xu X.-W."/>
            <person name="Shao C."/>
            <person name="Chen S."/>
        </authorList>
    </citation>
    <scope>NUCLEOTIDE SEQUENCE [LARGE SCALE GENOMIC DNA]</scope>
    <source>
        <strain evidence="1">Ysfricsl-2016a</strain>
        <tissue evidence="1">Blood</tissue>
    </source>
</reference>
<evidence type="ECO:0000313" key="2">
    <source>
        <dbReference type="Proteomes" id="UP000438429"/>
    </source>
</evidence>
<organism evidence="1 2">
    <name type="scientific">Scophthalmus maximus</name>
    <name type="common">Turbot</name>
    <name type="synonym">Psetta maxima</name>
    <dbReference type="NCBI Taxonomy" id="52904"/>
    <lineage>
        <taxon>Eukaryota</taxon>
        <taxon>Metazoa</taxon>
        <taxon>Chordata</taxon>
        <taxon>Craniata</taxon>
        <taxon>Vertebrata</taxon>
        <taxon>Euteleostomi</taxon>
        <taxon>Actinopterygii</taxon>
        <taxon>Neopterygii</taxon>
        <taxon>Teleostei</taxon>
        <taxon>Neoteleostei</taxon>
        <taxon>Acanthomorphata</taxon>
        <taxon>Carangaria</taxon>
        <taxon>Pleuronectiformes</taxon>
        <taxon>Pleuronectoidei</taxon>
        <taxon>Scophthalmidae</taxon>
        <taxon>Scophthalmus</taxon>
    </lineage>
</organism>
<dbReference type="EMBL" id="VEVO01000003">
    <property type="protein sequence ID" value="KAF0044096.1"/>
    <property type="molecule type" value="Genomic_DNA"/>
</dbReference>
<protein>
    <submittedName>
        <fullName evidence="1">Uncharacterized protein</fullName>
    </submittedName>
</protein>
<comment type="caution">
    <text evidence="1">The sequence shown here is derived from an EMBL/GenBank/DDBJ whole genome shotgun (WGS) entry which is preliminary data.</text>
</comment>